<evidence type="ECO:0000256" key="2">
    <source>
        <dbReference type="ARBA" id="ARBA00023315"/>
    </source>
</evidence>
<keyword evidence="1" id="KW-0808">Transferase</keyword>
<name>A0A397ZLR7_BRACM</name>
<sequence length="436" mass="48581">MAYNVIKISPISPATDLANPLILPLSFFDLVWLKDIPTNRVSFYKLTESSRDSFYSLILPKLEHSLSLVLSHFLPLSGHVKWNQEDPKPHIIISPQDAVSLTVAETDADFTHLSGKGFRYQTELRALVPELPVSSDSAPILTLQITLFPNQGFCIGTTIHHAAVDGKTLVKFLKSWAHICKYGAIPQDLDLPMVLDRTVINLPSELPNLSVDVRTLKLPPVKEIEEDVVRFAFELTHENVKKLRERAKSESTRSDLQLSTFVVTYAYVLTCVVKARGVNADQPVPFTFVADFRDRLDPPVPASYFGNCVLPVNFLGYKAKTFLGEEGFVNGVEIVNDAVRDLSLRGAESIWELYEEGLKKIEPGIKKLSVGGSNRFGIYETDFGWGRPVHTENVSNSGNLLYSMSESRDEAGGVEIGMCLKKCEMDVFVTEFQNGL</sequence>
<dbReference type="Pfam" id="PF02458">
    <property type="entry name" value="Transferase"/>
    <property type="match status" value="1"/>
</dbReference>
<evidence type="ECO:0000256" key="1">
    <source>
        <dbReference type="ARBA" id="ARBA00022679"/>
    </source>
</evidence>
<evidence type="ECO:0000313" key="3">
    <source>
        <dbReference type="EMBL" id="RID66401.1"/>
    </source>
</evidence>
<dbReference type="PANTHER" id="PTHR31625">
    <property type="match status" value="1"/>
</dbReference>
<dbReference type="InterPro" id="IPR051504">
    <property type="entry name" value="Plant_metabolite_acyltrans"/>
</dbReference>
<evidence type="ECO:0008006" key="5">
    <source>
        <dbReference type="Google" id="ProtNLM"/>
    </source>
</evidence>
<proteinExistence type="predicted"/>
<reference evidence="3 4" key="1">
    <citation type="submission" date="2018-06" db="EMBL/GenBank/DDBJ databases">
        <title>WGS assembly of Brassica rapa FPsc.</title>
        <authorList>
            <person name="Bowman J."/>
            <person name="Kohchi T."/>
            <person name="Yamato K."/>
            <person name="Jenkins J."/>
            <person name="Shu S."/>
            <person name="Ishizaki K."/>
            <person name="Yamaoka S."/>
            <person name="Nishihama R."/>
            <person name="Nakamura Y."/>
            <person name="Berger F."/>
            <person name="Adam C."/>
            <person name="Aki S."/>
            <person name="Althoff F."/>
            <person name="Araki T."/>
            <person name="Arteaga-Vazquez M."/>
            <person name="Balasubrmanian S."/>
            <person name="Bauer D."/>
            <person name="Boehm C."/>
            <person name="Briginshaw L."/>
            <person name="Caballero-Perez J."/>
            <person name="Catarino B."/>
            <person name="Chen F."/>
            <person name="Chiyoda S."/>
            <person name="Chovatia M."/>
            <person name="Davies K."/>
            <person name="Delmans M."/>
            <person name="Demura T."/>
            <person name="Dierschke T."/>
            <person name="Dolan L."/>
            <person name="Dorantes-Acosta A."/>
            <person name="Eklund D."/>
            <person name="Florent S."/>
            <person name="Flores-Sandoval E."/>
            <person name="Fujiyama A."/>
            <person name="Fukuzawa H."/>
            <person name="Galik B."/>
            <person name="Grimanelli D."/>
            <person name="Grimwood J."/>
            <person name="Grossniklaus U."/>
            <person name="Hamada T."/>
            <person name="Haseloff J."/>
            <person name="Hetherington A."/>
            <person name="Higo A."/>
            <person name="Hirakawa Y."/>
            <person name="Hundley H."/>
            <person name="Ikeda Y."/>
            <person name="Inoue K."/>
            <person name="Inoue S."/>
            <person name="Ishida S."/>
            <person name="Jia Q."/>
            <person name="Kakita M."/>
            <person name="Kanazawa T."/>
            <person name="Kawai Y."/>
            <person name="Kawashima T."/>
            <person name="Kennedy M."/>
            <person name="Kinose K."/>
            <person name="Kinoshita T."/>
            <person name="Kohara Y."/>
            <person name="Koide E."/>
            <person name="Komatsu K."/>
            <person name="Kopischke S."/>
            <person name="Kubo M."/>
            <person name="Kyozuka J."/>
            <person name="Lagercrantz U."/>
            <person name="Lin S."/>
            <person name="Lindquist E."/>
            <person name="Lipzen A."/>
            <person name="Lu C."/>
            <person name="Luna E."/>
            <person name="Martienssen R."/>
            <person name="Minamino N."/>
            <person name="Mizutani M."/>
            <person name="Mizutani M."/>
            <person name="Mochizuki N."/>
            <person name="Monte I."/>
            <person name="Mosher R."/>
            <person name="Nagasaki H."/>
            <person name="Nakagami H."/>
            <person name="Naramoto S."/>
            <person name="Nishitani K."/>
            <person name="Ohtani M."/>
            <person name="Okamoto T."/>
            <person name="Okumura M."/>
            <person name="Phillips J."/>
            <person name="Pollak B."/>
            <person name="Reinders A."/>
            <person name="Roevekamp M."/>
            <person name="Sano R."/>
            <person name="Sawa S."/>
            <person name="Schmid M."/>
            <person name="Shirakawa M."/>
            <person name="Solano R."/>
            <person name="Spunde A."/>
            <person name="Suetsugu N."/>
            <person name="Sugano S."/>
            <person name="Sugiyama A."/>
            <person name="Sun R."/>
            <person name="Suzuki Y."/>
            <person name="Takenaka M."/>
            <person name="Takezawa D."/>
            <person name="Tomogane H."/>
            <person name="Tsuzuki M."/>
            <person name="Ueda T."/>
            <person name="Umeda M."/>
            <person name="Ward J."/>
            <person name="Watanabe Y."/>
            <person name="Yazaki K."/>
            <person name="Yokoyama R."/>
            <person name="Yoshitake Y."/>
            <person name="Yotsui I."/>
            <person name="Zachgo S."/>
            <person name="Schmutz J."/>
        </authorList>
    </citation>
    <scope>NUCLEOTIDE SEQUENCE [LARGE SCALE GENOMIC DNA]</scope>
    <source>
        <strain evidence="4">cv. B-3</strain>
    </source>
</reference>
<dbReference type="GO" id="GO:0016747">
    <property type="term" value="F:acyltransferase activity, transferring groups other than amino-acyl groups"/>
    <property type="evidence" value="ECO:0007669"/>
    <property type="project" value="UniProtKB-ARBA"/>
</dbReference>
<dbReference type="InterPro" id="IPR023213">
    <property type="entry name" value="CAT-like_dom_sf"/>
</dbReference>
<dbReference type="AlphaFoldDB" id="A0A397ZLR7"/>
<dbReference type="EMBL" id="CM010631">
    <property type="protein sequence ID" value="RID66401.1"/>
    <property type="molecule type" value="Genomic_DNA"/>
</dbReference>
<evidence type="ECO:0000313" key="4">
    <source>
        <dbReference type="Proteomes" id="UP000264353"/>
    </source>
</evidence>
<accession>A0A397ZLR7</accession>
<protein>
    <recommendedName>
        <fullName evidence="5">BAHD acyltransferase</fullName>
    </recommendedName>
</protein>
<dbReference type="SUPFAM" id="SSF52777">
    <property type="entry name" value="CoA-dependent acyltransferases"/>
    <property type="match status" value="1"/>
</dbReference>
<dbReference type="Gene3D" id="3.30.559.10">
    <property type="entry name" value="Chloramphenicol acetyltransferase-like domain"/>
    <property type="match status" value="2"/>
</dbReference>
<keyword evidence="2" id="KW-0012">Acyltransferase</keyword>
<gene>
    <name evidence="3" type="ORF">BRARA_D01544</name>
</gene>
<dbReference type="Proteomes" id="UP000264353">
    <property type="component" value="Chromosome A4"/>
</dbReference>
<organism evidence="3 4">
    <name type="scientific">Brassica campestris</name>
    <name type="common">Field mustard</name>
    <dbReference type="NCBI Taxonomy" id="3711"/>
    <lineage>
        <taxon>Eukaryota</taxon>
        <taxon>Viridiplantae</taxon>
        <taxon>Streptophyta</taxon>
        <taxon>Embryophyta</taxon>
        <taxon>Tracheophyta</taxon>
        <taxon>Spermatophyta</taxon>
        <taxon>Magnoliopsida</taxon>
        <taxon>eudicotyledons</taxon>
        <taxon>Gunneridae</taxon>
        <taxon>Pentapetalae</taxon>
        <taxon>rosids</taxon>
        <taxon>malvids</taxon>
        <taxon>Brassicales</taxon>
        <taxon>Brassicaceae</taxon>
        <taxon>Brassiceae</taxon>
        <taxon>Brassica</taxon>
    </lineage>
</organism>